<keyword evidence="2" id="KW-1185">Reference proteome</keyword>
<sequence>MRWLERVCLSLGDSLYPAFLRVLCLIGEQGDANAQRVVAETLVHALESGRLPSGRHAAWGATSLHAAGFRAMDPIEYLCAWHAQPDGRGALNATAFDRNARALLGLVSHSDLARRLYCAKIRADAEDPLDGSWARNIRQALRAMADCWEKTGGLPPARAAAEASDAFLSALRRNDGKGSGLSQLVSEWNPMR</sequence>
<organism evidence="1 2">
    <name type="scientific">Ottowia cancrivicina</name>
    <dbReference type="NCBI Taxonomy" id="3040346"/>
    <lineage>
        <taxon>Bacteria</taxon>
        <taxon>Pseudomonadati</taxon>
        <taxon>Pseudomonadota</taxon>
        <taxon>Betaproteobacteria</taxon>
        <taxon>Burkholderiales</taxon>
        <taxon>Comamonadaceae</taxon>
        <taxon>Ottowia</taxon>
    </lineage>
</organism>
<gene>
    <name evidence="1" type="ORF">QB898_07580</name>
</gene>
<evidence type="ECO:0000313" key="2">
    <source>
        <dbReference type="Proteomes" id="UP001237156"/>
    </source>
</evidence>
<dbReference type="Proteomes" id="UP001237156">
    <property type="component" value="Unassembled WGS sequence"/>
</dbReference>
<evidence type="ECO:0000313" key="1">
    <source>
        <dbReference type="EMBL" id="MDG9699568.1"/>
    </source>
</evidence>
<name>A0AAW6RGS6_9BURK</name>
<reference evidence="1 2" key="1">
    <citation type="submission" date="2023-04" db="EMBL/GenBank/DDBJ databases">
        <title>Ottowia paracancer sp. nov., isolated from human stomach.</title>
        <authorList>
            <person name="Song Y."/>
        </authorList>
    </citation>
    <scope>NUCLEOTIDE SEQUENCE [LARGE SCALE GENOMIC DNA]</scope>
    <source>
        <strain evidence="1 2">10c7w1</strain>
    </source>
</reference>
<protein>
    <submittedName>
        <fullName evidence="1">Uncharacterized protein</fullName>
    </submittedName>
</protein>
<comment type="caution">
    <text evidence="1">The sequence shown here is derived from an EMBL/GenBank/DDBJ whole genome shotgun (WGS) entry which is preliminary data.</text>
</comment>
<accession>A0AAW6RGS6</accession>
<dbReference type="RefSeq" id="WP_156304112.1">
    <property type="nucleotide sequence ID" value="NZ_JARVII010000013.1"/>
</dbReference>
<dbReference type="AlphaFoldDB" id="A0AAW6RGS6"/>
<proteinExistence type="predicted"/>
<dbReference type="EMBL" id="JARVII010000013">
    <property type="protein sequence ID" value="MDG9699568.1"/>
    <property type="molecule type" value="Genomic_DNA"/>
</dbReference>